<sequence>GGANGNGNGSVANGTASPALLNSTSNSTPLNINHHMNILVIFFGIALFL</sequence>
<name>A0AA38FCL1_TAXCH</name>
<accession>A0AA38FCL1</accession>
<comment type="caution">
    <text evidence="1">The sequence shown here is derived from an EMBL/GenBank/DDBJ whole genome shotgun (WGS) entry which is preliminary data.</text>
</comment>
<evidence type="ECO:0000313" key="1">
    <source>
        <dbReference type="EMBL" id="KAH9296622.1"/>
    </source>
</evidence>
<evidence type="ECO:0000313" key="2">
    <source>
        <dbReference type="Proteomes" id="UP000824469"/>
    </source>
</evidence>
<reference evidence="1 2" key="1">
    <citation type="journal article" date="2021" name="Nat. Plants">
        <title>The Taxus genome provides insights into paclitaxel biosynthesis.</title>
        <authorList>
            <person name="Xiong X."/>
            <person name="Gou J."/>
            <person name="Liao Q."/>
            <person name="Li Y."/>
            <person name="Zhou Q."/>
            <person name="Bi G."/>
            <person name="Li C."/>
            <person name="Du R."/>
            <person name="Wang X."/>
            <person name="Sun T."/>
            <person name="Guo L."/>
            <person name="Liang H."/>
            <person name="Lu P."/>
            <person name="Wu Y."/>
            <person name="Zhang Z."/>
            <person name="Ro D.K."/>
            <person name="Shang Y."/>
            <person name="Huang S."/>
            <person name="Yan J."/>
        </authorList>
    </citation>
    <scope>NUCLEOTIDE SEQUENCE [LARGE SCALE GENOMIC DNA]</scope>
    <source>
        <strain evidence="1">Ta-2019</strain>
    </source>
</reference>
<protein>
    <submittedName>
        <fullName evidence="1">Uncharacterized protein</fullName>
    </submittedName>
</protein>
<dbReference type="Proteomes" id="UP000824469">
    <property type="component" value="Unassembled WGS sequence"/>
</dbReference>
<dbReference type="AlphaFoldDB" id="A0AA38FCL1"/>
<organism evidence="1 2">
    <name type="scientific">Taxus chinensis</name>
    <name type="common">Chinese yew</name>
    <name type="synonym">Taxus wallichiana var. chinensis</name>
    <dbReference type="NCBI Taxonomy" id="29808"/>
    <lineage>
        <taxon>Eukaryota</taxon>
        <taxon>Viridiplantae</taxon>
        <taxon>Streptophyta</taxon>
        <taxon>Embryophyta</taxon>
        <taxon>Tracheophyta</taxon>
        <taxon>Spermatophyta</taxon>
        <taxon>Pinopsida</taxon>
        <taxon>Pinidae</taxon>
        <taxon>Conifers II</taxon>
        <taxon>Cupressales</taxon>
        <taxon>Taxaceae</taxon>
        <taxon>Taxus</taxon>
    </lineage>
</organism>
<keyword evidence="2" id="KW-1185">Reference proteome</keyword>
<dbReference type="EMBL" id="JAHRHJ020000011">
    <property type="protein sequence ID" value="KAH9296622.1"/>
    <property type="molecule type" value="Genomic_DNA"/>
</dbReference>
<proteinExistence type="predicted"/>
<gene>
    <name evidence="1" type="ORF">KI387_040210</name>
</gene>
<feature type="non-terminal residue" evidence="1">
    <location>
        <position position="1"/>
    </location>
</feature>